<dbReference type="PANTHER" id="PTHR43401">
    <property type="entry name" value="L-THREONINE 3-DEHYDROGENASE"/>
    <property type="match status" value="1"/>
</dbReference>
<feature type="domain" description="Alcohol dehydrogenase-like C-terminal" evidence="6">
    <location>
        <begin position="175"/>
        <end position="284"/>
    </location>
</feature>
<dbReference type="SUPFAM" id="SSF50129">
    <property type="entry name" value="GroES-like"/>
    <property type="match status" value="1"/>
</dbReference>
<dbReference type="Pfam" id="PF00107">
    <property type="entry name" value="ADH_zinc_N"/>
    <property type="match status" value="1"/>
</dbReference>
<evidence type="ECO:0000256" key="5">
    <source>
        <dbReference type="RuleBase" id="RU361277"/>
    </source>
</evidence>
<dbReference type="SUPFAM" id="SSF51735">
    <property type="entry name" value="NAD(P)-binding Rossmann-fold domains"/>
    <property type="match status" value="1"/>
</dbReference>
<evidence type="ECO:0000256" key="1">
    <source>
        <dbReference type="ARBA" id="ARBA00001947"/>
    </source>
</evidence>
<evidence type="ECO:0000313" key="9">
    <source>
        <dbReference type="Proteomes" id="UP000233731"/>
    </source>
</evidence>
<dbReference type="CDD" id="cd08234">
    <property type="entry name" value="threonine_DH_like"/>
    <property type="match status" value="1"/>
</dbReference>
<evidence type="ECO:0000256" key="4">
    <source>
        <dbReference type="ARBA" id="ARBA00023002"/>
    </source>
</evidence>
<evidence type="ECO:0000259" key="6">
    <source>
        <dbReference type="Pfam" id="PF00107"/>
    </source>
</evidence>
<dbReference type="InterPro" id="IPR036291">
    <property type="entry name" value="NAD(P)-bd_dom_sf"/>
</dbReference>
<comment type="similarity">
    <text evidence="5">Belongs to the zinc-containing alcohol dehydrogenase family.</text>
</comment>
<dbReference type="InterPro" id="IPR013154">
    <property type="entry name" value="ADH-like_N"/>
</dbReference>
<proteinExistence type="inferred from homology"/>
<gene>
    <name evidence="8" type="ORF">CQR44_1559</name>
</gene>
<dbReference type="Gene3D" id="3.90.180.10">
    <property type="entry name" value="Medium-chain alcohol dehydrogenases, catalytic domain"/>
    <property type="match status" value="1"/>
</dbReference>
<accession>A0A2N3R8S8</accession>
<dbReference type="AlphaFoldDB" id="A0A2N3R8S8"/>
<comment type="cofactor">
    <cofactor evidence="1 5">
        <name>Zn(2+)</name>
        <dbReference type="ChEBI" id="CHEBI:29105"/>
    </cofactor>
</comment>
<keyword evidence="3 5" id="KW-0862">Zinc</keyword>
<keyword evidence="2 5" id="KW-0479">Metal-binding</keyword>
<dbReference type="Pfam" id="PF08240">
    <property type="entry name" value="ADH_N"/>
    <property type="match status" value="1"/>
</dbReference>
<evidence type="ECO:0000256" key="3">
    <source>
        <dbReference type="ARBA" id="ARBA00022833"/>
    </source>
</evidence>
<dbReference type="PANTHER" id="PTHR43401:SF2">
    <property type="entry name" value="L-THREONINE 3-DEHYDROGENASE"/>
    <property type="match status" value="1"/>
</dbReference>
<evidence type="ECO:0000313" key="8">
    <source>
        <dbReference type="EMBL" id="PKV08202.1"/>
    </source>
</evidence>
<organism evidence="8 9">
    <name type="scientific">Bifidobacterium asteroides</name>
    <dbReference type="NCBI Taxonomy" id="1684"/>
    <lineage>
        <taxon>Bacteria</taxon>
        <taxon>Bacillati</taxon>
        <taxon>Actinomycetota</taxon>
        <taxon>Actinomycetes</taxon>
        <taxon>Bifidobacteriales</taxon>
        <taxon>Bifidobacteriaceae</taxon>
        <taxon>Bifidobacterium</taxon>
    </lineage>
</organism>
<keyword evidence="4" id="KW-0560">Oxidoreductase</keyword>
<dbReference type="InterPro" id="IPR002328">
    <property type="entry name" value="ADH_Zn_CS"/>
</dbReference>
<name>A0A2N3R8S8_9BIFI</name>
<dbReference type="EMBL" id="PCHJ01000018">
    <property type="protein sequence ID" value="PKV08202.1"/>
    <property type="molecule type" value="Genomic_DNA"/>
</dbReference>
<dbReference type="Gene3D" id="3.40.50.720">
    <property type="entry name" value="NAD(P)-binding Rossmann-like Domain"/>
    <property type="match status" value="1"/>
</dbReference>
<dbReference type="Proteomes" id="UP000233731">
    <property type="component" value="Unassembled WGS sequence"/>
</dbReference>
<comment type="caution">
    <text evidence="8">The sequence shown here is derived from an EMBL/GenBank/DDBJ whole genome shotgun (WGS) entry which is preliminary data.</text>
</comment>
<reference evidence="8 9" key="1">
    <citation type="submission" date="2017-10" db="EMBL/GenBank/DDBJ databases">
        <title>Bifidobacterium genomics.</title>
        <authorList>
            <person name="Lugli G.A."/>
            <person name="Milani C."/>
            <person name="Mancabelli L."/>
        </authorList>
    </citation>
    <scope>NUCLEOTIDE SEQUENCE [LARGE SCALE GENOMIC DNA]</scope>
    <source>
        <strain evidence="8 9">1460B</strain>
    </source>
</reference>
<evidence type="ECO:0000256" key="2">
    <source>
        <dbReference type="ARBA" id="ARBA00022723"/>
    </source>
</evidence>
<dbReference type="GO" id="GO:0008270">
    <property type="term" value="F:zinc ion binding"/>
    <property type="evidence" value="ECO:0007669"/>
    <property type="project" value="InterPro"/>
</dbReference>
<feature type="domain" description="Alcohol dehydrogenase-like N-terminal" evidence="7">
    <location>
        <begin position="23"/>
        <end position="134"/>
    </location>
</feature>
<dbReference type="PROSITE" id="PS00059">
    <property type="entry name" value="ADH_ZINC"/>
    <property type="match status" value="1"/>
</dbReference>
<protein>
    <submittedName>
        <fullName evidence="8">Alcohol dehydrogenase</fullName>
    </submittedName>
</protein>
<dbReference type="InterPro" id="IPR011032">
    <property type="entry name" value="GroES-like_sf"/>
</dbReference>
<sequence>MKALVLKNPQELDLEDVPTPHIGSGEVLIRTAYAGICGTDRDLYLGLPGSAKADPPIILGHENSGRIAYVGSQVTGLAVGDNVAVDPNIYCHQCNYCRSGKPGLCSHLSAIGVTRNGGMAEYFSAPAEVVYKVPNGVALREASMMEPISCAVHGVNLMALRPNQKALVIGDGFMGQLFAQILQCYGLVKVDLAGISAEKLALGRRLSNIHATYKTDCETLPVEAYDLVVEAVGLPATQAQAIQACRRGAQVLMFGVGAPDAHFTMNTYDIYQKELTIKGSFINPLSCMDAISLLESGRLNISDLISHELKLEQVPELMEGKIGETTKALVTFPN</sequence>
<dbReference type="InterPro" id="IPR050129">
    <property type="entry name" value="Zn_alcohol_dh"/>
</dbReference>
<evidence type="ECO:0000259" key="7">
    <source>
        <dbReference type="Pfam" id="PF08240"/>
    </source>
</evidence>
<dbReference type="GO" id="GO:0016491">
    <property type="term" value="F:oxidoreductase activity"/>
    <property type="evidence" value="ECO:0007669"/>
    <property type="project" value="UniProtKB-KW"/>
</dbReference>
<dbReference type="InterPro" id="IPR013149">
    <property type="entry name" value="ADH-like_C"/>
</dbReference>